<dbReference type="Pfam" id="PF06046">
    <property type="entry name" value="Sec6"/>
    <property type="match status" value="1"/>
</dbReference>
<dbReference type="RefSeq" id="XP_045144180.1">
    <property type="nucleotide sequence ID" value="XM_045288245.1"/>
</dbReference>
<dbReference type="InterPro" id="IPR010326">
    <property type="entry name" value="EXOC3/Sec6"/>
</dbReference>
<dbReference type="GeneID" id="101658212"/>
<comment type="similarity">
    <text evidence="1">Belongs to the SEC6 family.</text>
</comment>
<protein>
    <submittedName>
        <fullName evidence="4">Exocyst complex component 3-like protein 4</fullName>
    </submittedName>
</protein>
<evidence type="ECO:0000256" key="1">
    <source>
        <dbReference type="ARBA" id="ARBA00009447"/>
    </source>
</evidence>
<proteinExistence type="inferred from homology"/>
<feature type="compositionally biased region" description="Basic and acidic residues" evidence="2">
    <location>
        <begin position="107"/>
        <end position="118"/>
    </location>
</feature>
<evidence type="ECO:0000256" key="2">
    <source>
        <dbReference type="SAM" id="MobiDB-lite"/>
    </source>
</evidence>
<organism evidence="3 4">
    <name type="scientific">Echinops telfairi</name>
    <name type="common">Lesser hedgehog tenrec</name>
    <dbReference type="NCBI Taxonomy" id="9371"/>
    <lineage>
        <taxon>Eukaryota</taxon>
        <taxon>Metazoa</taxon>
        <taxon>Chordata</taxon>
        <taxon>Craniata</taxon>
        <taxon>Vertebrata</taxon>
        <taxon>Euteleostomi</taxon>
        <taxon>Mammalia</taxon>
        <taxon>Eutheria</taxon>
        <taxon>Afrotheria</taxon>
        <taxon>Tenrecidae</taxon>
        <taxon>Tenrecinae</taxon>
        <taxon>Echinops</taxon>
    </lineage>
</organism>
<reference evidence="4" key="1">
    <citation type="submission" date="2025-08" db="UniProtKB">
        <authorList>
            <consortium name="RefSeq"/>
        </authorList>
    </citation>
    <scope>IDENTIFICATION</scope>
</reference>
<dbReference type="InterPro" id="IPR042532">
    <property type="entry name" value="EXOC3/Sec6_C"/>
</dbReference>
<name>A0ABM1VJA5_ECHTE</name>
<dbReference type="RefSeq" id="XP_030740877.1">
    <property type="nucleotide sequence ID" value="XM_030885017.2"/>
</dbReference>
<dbReference type="PANTHER" id="PTHR21292:SF14">
    <property type="entry name" value="EXOCYST COMPLEX COMPONENT 3-LIKE PROTEIN 4"/>
    <property type="match status" value="1"/>
</dbReference>
<dbReference type="PANTHER" id="PTHR21292">
    <property type="entry name" value="EXOCYST COMPLEX COMPONENT SEC6-RELATED"/>
    <property type="match status" value="1"/>
</dbReference>
<feature type="region of interest" description="Disordered" evidence="2">
    <location>
        <begin position="85"/>
        <end position="129"/>
    </location>
</feature>
<dbReference type="Gene3D" id="1.10.357.70">
    <property type="entry name" value="Exocyst complex component Sec6, C-terminal domain"/>
    <property type="match status" value="1"/>
</dbReference>
<dbReference type="RefSeq" id="XP_045144179.1">
    <property type="nucleotide sequence ID" value="XM_045288244.1"/>
</dbReference>
<accession>A0ABM1VJA5</accession>
<evidence type="ECO:0000313" key="3">
    <source>
        <dbReference type="Proteomes" id="UP000694863"/>
    </source>
</evidence>
<feature type="compositionally biased region" description="Low complexity" evidence="2">
    <location>
        <begin position="19"/>
        <end position="33"/>
    </location>
</feature>
<feature type="region of interest" description="Disordered" evidence="2">
    <location>
        <begin position="1"/>
        <end position="52"/>
    </location>
</feature>
<evidence type="ECO:0000313" key="4">
    <source>
        <dbReference type="RefSeq" id="XP_030740877.1"/>
    </source>
</evidence>
<gene>
    <name evidence="4" type="primary">EXOC3L4</name>
</gene>
<sequence length="726" mass="80520">MPSPGTVTPGPGLGSPKEQGQQQAPGQVVQRRVSSGDMPSTHYSDEAAQPGWGTLWRSLSRASQRARGPEGVLRRSARLMYRSLRRSPEKGMAADSAHTATVTSKTKRPEAPLRDKDGVSQQASTGGPEDMVAEAEGKSVADLITERQLLAAFTQLQDLETKLVAEKTSRAYQQDPTAFARRAMDVCLHYDCLAAEIGAMVRETLSPSGVDTAALTELARVVRAEEEAHPAPPEDGDFLRTPRRWRQHWEDAVRQSVQERVRRASSGEAPQDDQRSPGLAHLLAALGGLVRGDLQKVRLEVQPAYAAAGFSAWEIYLQAFHGAVAQRLQELAQEARGCEQLYVLLDWAANVYRSPDFLGAPDLALPAEPLPPLLAPEVWAGLENDYTRFLETKIDSCFNSILQLERRRWAAAEAPEVLQGRYHAPLSIDVHMLVGEHVKAARAISTELEATTLRICAQALGLFVPRFEKAFLESEGVSVPHLGAYINAFEELRTNLLARFPGTFEELEKPLTRTTSTFQKHLLESLQSDVQPLFRLLCTRAWLTQDALQPLMDKVVAFARQLELVAPPRGQEVLHEAHRYVVREYLVQALRPRERFRGAERVTGSQKMNLEAQAIGDTFQGLGSEASWLDQAISGVSEILGETNKDRIQQHLEELIRSYQDIRQEHVLAVLSLRRLGRRRNQRLLQHTQDLLRAAAKAGSSGDTGGRVLFEEIEVPTSMDVLVTCI</sequence>
<keyword evidence="3" id="KW-1185">Reference proteome</keyword>
<dbReference type="Proteomes" id="UP000694863">
    <property type="component" value="Unplaced"/>
</dbReference>